<sequence length="109" mass="11928">NLKELISSPNQTQYNKHKMSMGITKAPLILGMSPSCSLGVPYCMTTNIMHLASNLSDLLISLWHGMIDCDASDAINSWDWVVLSDSVIWDEYGVSVHKAGSHLLGSFST</sequence>
<name>A0A0D0BY76_9AGAM</name>
<proteinExistence type="predicted"/>
<protein>
    <submittedName>
        <fullName evidence="1">Uncharacterized protein</fullName>
    </submittedName>
</protein>
<dbReference type="EMBL" id="KN827655">
    <property type="protein sequence ID" value="KIK76132.1"/>
    <property type="molecule type" value="Genomic_DNA"/>
</dbReference>
<accession>A0A0D0BY76</accession>
<dbReference type="InParanoid" id="A0A0D0BY76"/>
<reference evidence="2" key="2">
    <citation type="submission" date="2015-01" db="EMBL/GenBank/DDBJ databases">
        <title>Evolutionary Origins and Diversification of the Mycorrhizal Mutualists.</title>
        <authorList>
            <consortium name="DOE Joint Genome Institute"/>
            <consortium name="Mycorrhizal Genomics Consortium"/>
            <person name="Kohler A."/>
            <person name="Kuo A."/>
            <person name="Nagy L.G."/>
            <person name="Floudas D."/>
            <person name="Copeland A."/>
            <person name="Barry K.W."/>
            <person name="Cichocki N."/>
            <person name="Veneault-Fourrey C."/>
            <person name="LaButti K."/>
            <person name="Lindquist E.A."/>
            <person name="Lipzen A."/>
            <person name="Lundell T."/>
            <person name="Morin E."/>
            <person name="Murat C."/>
            <person name="Riley R."/>
            <person name="Ohm R."/>
            <person name="Sun H."/>
            <person name="Tunlid A."/>
            <person name="Henrissat B."/>
            <person name="Grigoriev I.V."/>
            <person name="Hibbett D.S."/>
            <person name="Martin F."/>
        </authorList>
    </citation>
    <scope>NUCLEOTIDE SEQUENCE [LARGE SCALE GENOMIC DNA]</scope>
    <source>
        <strain evidence="2">Ve08.2h10</strain>
    </source>
</reference>
<reference evidence="1 2" key="1">
    <citation type="submission" date="2014-04" db="EMBL/GenBank/DDBJ databases">
        <authorList>
            <consortium name="DOE Joint Genome Institute"/>
            <person name="Kuo A."/>
            <person name="Kohler A."/>
            <person name="Jargeat P."/>
            <person name="Nagy L.G."/>
            <person name="Floudas D."/>
            <person name="Copeland A."/>
            <person name="Barry K.W."/>
            <person name="Cichocki N."/>
            <person name="Veneault-Fourrey C."/>
            <person name="LaButti K."/>
            <person name="Lindquist E.A."/>
            <person name="Lipzen A."/>
            <person name="Lundell T."/>
            <person name="Morin E."/>
            <person name="Murat C."/>
            <person name="Sun H."/>
            <person name="Tunlid A."/>
            <person name="Henrissat B."/>
            <person name="Grigoriev I.V."/>
            <person name="Hibbett D.S."/>
            <person name="Martin F."/>
            <person name="Nordberg H.P."/>
            <person name="Cantor M.N."/>
            <person name="Hua S.X."/>
        </authorList>
    </citation>
    <scope>NUCLEOTIDE SEQUENCE [LARGE SCALE GENOMIC DNA]</scope>
    <source>
        <strain evidence="1 2">Ve08.2h10</strain>
    </source>
</reference>
<dbReference type="STRING" id="930991.A0A0D0BY76"/>
<keyword evidence="2" id="KW-1185">Reference proteome</keyword>
<feature type="non-terminal residue" evidence="1">
    <location>
        <position position="1"/>
    </location>
</feature>
<dbReference type="Proteomes" id="UP000054538">
    <property type="component" value="Unassembled WGS sequence"/>
</dbReference>
<dbReference type="OrthoDB" id="2675272at2759"/>
<evidence type="ECO:0000313" key="1">
    <source>
        <dbReference type="EMBL" id="KIK76132.1"/>
    </source>
</evidence>
<organism evidence="1 2">
    <name type="scientific">Paxillus rubicundulus Ve08.2h10</name>
    <dbReference type="NCBI Taxonomy" id="930991"/>
    <lineage>
        <taxon>Eukaryota</taxon>
        <taxon>Fungi</taxon>
        <taxon>Dikarya</taxon>
        <taxon>Basidiomycota</taxon>
        <taxon>Agaricomycotina</taxon>
        <taxon>Agaricomycetes</taxon>
        <taxon>Agaricomycetidae</taxon>
        <taxon>Boletales</taxon>
        <taxon>Paxilineae</taxon>
        <taxon>Paxillaceae</taxon>
        <taxon>Paxillus</taxon>
    </lineage>
</organism>
<dbReference type="HOGENOM" id="CLU_2190248_0_0_1"/>
<dbReference type="AlphaFoldDB" id="A0A0D0BY76"/>
<evidence type="ECO:0000313" key="2">
    <source>
        <dbReference type="Proteomes" id="UP000054538"/>
    </source>
</evidence>
<gene>
    <name evidence="1" type="ORF">PAXRUDRAFT_170804</name>
</gene>